<gene>
    <name evidence="3" type="ORF">SAMN05445850_6227</name>
</gene>
<evidence type="ECO:0000313" key="4">
    <source>
        <dbReference type="Proteomes" id="UP000199365"/>
    </source>
</evidence>
<name>A0A1H1K0W8_9BURK</name>
<dbReference type="InterPro" id="IPR001584">
    <property type="entry name" value="Integrase_cat-core"/>
</dbReference>
<dbReference type="AlphaFoldDB" id="A0A1H1K0W8"/>
<organism evidence="3 4">
    <name type="scientific">Paraburkholderia tuberum</name>
    <dbReference type="NCBI Taxonomy" id="157910"/>
    <lineage>
        <taxon>Bacteria</taxon>
        <taxon>Pseudomonadati</taxon>
        <taxon>Pseudomonadota</taxon>
        <taxon>Betaproteobacteria</taxon>
        <taxon>Burkholderiales</taxon>
        <taxon>Burkholderiaceae</taxon>
        <taxon>Paraburkholderia</taxon>
    </lineage>
</organism>
<dbReference type="SUPFAM" id="SSF53098">
    <property type="entry name" value="Ribonuclease H-like"/>
    <property type="match status" value="1"/>
</dbReference>
<dbReference type="Gene3D" id="3.30.420.10">
    <property type="entry name" value="Ribonuclease H-like superfamily/Ribonuclease H"/>
    <property type="match status" value="1"/>
</dbReference>
<feature type="region of interest" description="Disordered" evidence="1">
    <location>
        <begin position="844"/>
        <end position="928"/>
    </location>
</feature>
<dbReference type="PROSITE" id="PS50994">
    <property type="entry name" value="INTEGRASE"/>
    <property type="match status" value="1"/>
</dbReference>
<dbReference type="STRING" id="157910.SAMN05445850_6227"/>
<evidence type="ECO:0000256" key="1">
    <source>
        <dbReference type="SAM" id="MobiDB-lite"/>
    </source>
</evidence>
<feature type="domain" description="Integrase catalytic" evidence="2">
    <location>
        <begin position="475"/>
        <end position="668"/>
    </location>
</feature>
<dbReference type="GO" id="GO:0003676">
    <property type="term" value="F:nucleic acid binding"/>
    <property type="evidence" value="ECO:0007669"/>
    <property type="project" value="InterPro"/>
</dbReference>
<dbReference type="Proteomes" id="UP000199365">
    <property type="component" value="Unassembled WGS sequence"/>
</dbReference>
<accession>A0A1H1K0W8</accession>
<dbReference type="InterPro" id="IPR036397">
    <property type="entry name" value="RNaseH_sf"/>
</dbReference>
<dbReference type="GO" id="GO:0015074">
    <property type="term" value="P:DNA integration"/>
    <property type="evidence" value="ECO:0007669"/>
    <property type="project" value="InterPro"/>
</dbReference>
<dbReference type="EMBL" id="FNKX01000002">
    <property type="protein sequence ID" value="SDR55923.1"/>
    <property type="molecule type" value="Genomic_DNA"/>
</dbReference>
<proteinExistence type="predicted"/>
<sequence length="928" mass="103048">MQGCHTSSMGGMVGGIDFDQIDALLQNQLVTEQGIELVHAILEGEPLEPKPRIQPGGVRGDYVCPSTGISIRLNHFTLQSALLQELDDPSSKCLVYRGWPTEFGGLRYSVKNGSRTQVDIFRPFVFHVGELWSGFADIFPTSKLKRSVERGSALYVEVDHGHWTSPAITERLSPTGLRYRVLTEKHFGHWYLHNIGILSRYHQPDYKVMDPTACETVVAMVKDRGFMFRRDLIDLQLVCADDLNYLIVTRRVYFPLHSQDVTDMRSSAIFRDQIAHESFKAARAATDGFLSLDTTGKDASGDAKPSGEPDFMQLVSREAWEFAERKLQTLSERVSSWWPGSGPKRVGKLIPPATKALWQSQAERGELLYDSAIFGLIPRWDGRGFRAKRYPESEQLWDEVYLECRLTKRMTLRATHGEFVVRAETRGLPVFSYTTAKARDRECDLSVFVEARDGRAARYAIAGFAKPGTANRLYQTTVPVYFAHIDHTPLPIKIENSVNRRLIKGQIWLSAMIDEATGAKLAWTISFGAPSARSVMTVLFECIRRHGCLPTFIVVDNAPEFDSLVMHSILRLGRANLLWRPPYQPRYGAPVEAANNKITVQSLQMLAGNTVAVKSLYQYSRTFIARNPELMTLTELTAFFTGVFDEVEQEVGSARTGDEPVKDYVARRKAEVGVGYRTPINLNLSVRRICSPPASGGGMRTISDEGYVEVDNLAYFSEDLKRFRRQRVAVHPDLIHPGFVYVYVSAAVGWIDAKSTYADIFEDYSRRELLGVIAELKRGKLRGVNNPVVKARVLAKTVVERERDPARRDELAQKFEQFSNRASALLMTAPDTRNQCNVPPDVEADAMDGDMSGSTAGECLESAGIGRPDRGDGAAAPLGATVPAGDKAGSDAEAGTVDAGGKGSSADQSDRSGEDDDEISVTPSRLSF</sequence>
<keyword evidence="4" id="KW-1185">Reference proteome</keyword>
<dbReference type="InterPro" id="IPR012337">
    <property type="entry name" value="RNaseH-like_sf"/>
</dbReference>
<reference evidence="4" key="1">
    <citation type="submission" date="2016-10" db="EMBL/GenBank/DDBJ databases">
        <authorList>
            <person name="Varghese N."/>
            <person name="Submissions S."/>
        </authorList>
    </citation>
    <scope>NUCLEOTIDE SEQUENCE [LARGE SCALE GENOMIC DNA]</scope>
    <source>
        <strain evidence="4">DUS833</strain>
    </source>
</reference>
<protein>
    <submittedName>
        <fullName evidence="3">Mu transposase, C-terminal</fullName>
    </submittedName>
</protein>
<evidence type="ECO:0000259" key="2">
    <source>
        <dbReference type="PROSITE" id="PS50994"/>
    </source>
</evidence>
<evidence type="ECO:0000313" key="3">
    <source>
        <dbReference type="EMBL" id="SDR55923.1"/>
    </source>
</evidence>